<dbReference type="EMBL" id="CM007892">
    <property type="protein sequence ID" value="OTG30179.1"/>
    <property type="molecule type" value="Genomic_DNA"/>
</dbReference>
<evidence type="ECO:0000313" key="3">
    <source>
        <dbReference type="EMBL" id="OTG30179.1"/>
    </source>
</evidence>
<organism evidence="3 4">
    <name type="scientific">Helianthus annuus</name>
    <name type="common">Common sunflower</name>
    <dbReference type="NCBI Taxonomy" id="4232"/>
    <lineage>
        <taxon>Eukaryota</taxon>
        <taxon>Viridiplantae</taxon>
        <taxon>Streptophyta</taxon>
        <taxon>Embryophyta</taxon>
        <taxon>Tracheophyta</taxon>
        <taxon>Spermatophyta</taxon>
        <taxon>Magnoliopsida</taxon>
        <taxon>eudicotyledons</taxon>
        <taxon>Gunneridae</taxon>
        <taxon>Pentapetalae</taxon>
        <taxon>asterids</taxon>
        <taxon>campanulids</taxon>
        <taxon>Asterales</taxon>
        <taxon>Asteraceae</taxon>
        <taxon>Asteroideae</taxon>
        <taxon>Heliantheae alliance</taxon>
        <taxon>Heliantheae</taxon>
        <taxon>Helianthus</taxon>
    </lineage>
</organism>
<dbReference type="EC" id="2.7.7.19" evidence="2"/>
<dbReference type="Proteomes" id="UP000215914">
    <property type="component" value="Chromosome 3"/>
</dbReference>
<reference evidence="2" key="3">
    <citation type="submission" date="2020-06" db="EMBL/GenBank/DDBJ databases">
        <title>Helianthus annuus Genome sequencing and assembly Release 2.</title>
        <authorList>
            <person name="Gouzy J."/>
            <person name="Langlade N."/>
            <person name="Munos S."/>
        </authorList>
    </citation>
    <scope>NUCLEOTIDE SEQUENCE</scope>
    <source>
        <tissue evidence="2">Leaves</tissue>
    </source>
</reference>
<protein>
    <submittedName>
        <fullName evidence="2">Polynucleotide adenylyltransferase</fullName>
        <ecNumber evidence="2">2.7.7.19</ecNumber>
    </submittedName>
    <submittedName>
        <fullName evidence="3">Putative poly(A) polymerase</fullName>
    </submittedName>
</protein>
<dbReference type="GO" id="GO:1990817">
    <property type="term" value="F:poly(A) RNA polymerase activity"/>
    <property type="evidence" value="ECO:0007669"/>
    <property type="project" value="UniProtKB-EC"/>
</dbReference>
<keyword evidence="4" id="KW-1185">Reference proteome</keyword>
<dbReference type="STRING" id="4232.A0A251V4F7"/>
<sequence>MYLNDNQPLICSKAWLFAVENKILNSTAFCKCFGIKELSEDLILQNADEKTVHSLNGCRVTDHILSLVSNIQVLAIVFLFHIY</sequence>
<keyword evidence="2" id="KW-0548">Nucleotidyltransferase</keyword>
<dbReference type="Gramene" id="mRNA:HanXRQr2_Chr01g0011361">
    <property type="protein sequence ID" value="CDS:HanXRQr2_Chr01g0011361.1"/>
    <property type="gene ID" value="HanXRQr2_Chr01g0011361"/>
</dbReference>
<accession>A0A251V4F7</accession>
<dbReference type="EMBL" id="MNCJ02000316">
    <property type="protein sequence ID" value="KAF5821229.1"/>
    <property type="molecule type" value="Genomic_DNA"/>
</dbReference>
<proteinExistence type="predicted"/>
<evidence type="ECO:0000259" key="1">
    <source>
        <dbReference type="Pfam" id="PF20750"/>
    </source>
</evidence>
<evidence type="ECO:0000313" key="4">
    <source>
        <dbReference type="Proteomes" id="UP000215914"/>
    </source>
</evidence>
<reference evidence="3" key="2">
    <citation type="submission" date="2017-02" db="EMBL/GenBank/DDBJ databases">
        <title>Sunflower complete genome.</title>
        <authorList>
            <person name="Langlade N."/>
            <person name="Munos S."/>
        </authorList>
    </citation>
    <scope>NUCLEOTIDE SEQUENCE [LARGE SCALE GENOMIC DNA]</scope>
    <source>
        <tissue evidence="3">Leaves</tissue>
    </source>
</reference>
<dbReference type="InParanoid" id="A0A251V4F7"/>
<name>A0A251V4F7_HELAN</name>
<dbReference type="AlphaFoldDB" id="A0A251V4F7"/>
<dbReference type="InterPro" id="IPR048840">
    <property type="entry name" value="PolA_pol_NTPase"/>
</dbReference>
<dbReference type="Pfam" id="PF20750">
    <property type="entry name" value="PAP_NTPase"/>
    <property type="match status" value="1"/>
</dbReference>
<evidence type="ECO:0000313" key="2">
    <source>
        <dbReference type="EMBL" id="KAF5821229.1"/>
    </source>
</evidence>
<reference evidence="2 4" key="1">
    <citation type="journal article" date="2017" name="Nature">
        <title>The sunflower genome provides insights into oil metabolism, flowering and Asterid evolution.</title>
        <authorList>
            <person name="Badouin H."/>
            <person name="Gouzy J."/>
            <person name="Grassa C.J."/>
            <person name="Murat F."/>
            <person name="Staton S.E."/>
            <person name="Cottret L."/>
            <person name="Lelandais-Briere C."/>
            <person name="Owens G.L."/>
            <person name="Carrere S."/>
            <person name="Mayjonade B."/>
            <person name="Legrand L."/>
            <person name="Gill N."/>
            <person name="Kane N.C."/>
            <person name="Bowers J.E."/>
            <person name="Hubner S."/>
            <person name="Bellec A."/>
            <person name="Berard A."/>
            <person name="Berges H."/>
            <person name="Blanchet N."/>
            <person name="Boniface M.C."/>
            <person name="Brunel D."/>
            <person name="Catrice O."/>
            <person name="Chaidir N."/>
            <person name="Claudel C."/>
            <person name="Donnadieu C."/>
            <person name="Faraut T."/>
            <person name="Fievet G."/>
            <person name="Helmstetter N."/>
            <person name="King M."/>
            <person name="Knapp S.J."/>
            <person name="Lai Z."/>
            <person name="Le Paslier M.C."/>
            <person name="Lippi Y."/>
            <person name="Lorenzon L."/>
            <person name="Mandel J.R."/>
            <person name="Marage G."/>
            <person name="Marchand G."/>
            <person name="Marquand E."/>
            <person name="Bret-Mestries E."/>
            <person name="Morien E."/>
            <person name="Nambeesan S."/>
            <person name="Nguyen T."/>
            <person name="Pegot-Espagnet P."/>
            <person name="Pouilly N."/>
            <person name="Raftis F."/>
            <person name="Sallet E."/>
            <person name="Schiex T."/>
            <person name="Thomas J."/>
            <person name="Vandecasteele C."/>
            <person name="Vares D."/>
            <person name="Vear F."/>
            <person name="Vautrin S."/>
            <person name="Crespi M."/>
            <person name="Mangin B."/>
            <person name="Burke J.M."/>
            <person name="Salse J."/>
            <person name="Munos S."/>
            <person name="Vincourt P."/>
            <person name="Rieseberg L.H."/>
            <person name="Langlade N.B."/>
        </authorList>
    </citation>
    <scope>NUCLEOTIDE SEQUENCE [LARGE SCALE GENOMIC DNA]</scope>
    <source>
        <strain evidence="4">cv. SF193</strain>
        <tissue evidence="2">Leaves</tissue>
    </source>
</reference>
<keyword evidence="2" id="KW-0808">Transferase</keyword>
<gene>
    <name evidence="3" type="ORF">HannXRQ_Chr03g0061611</name>
    <name evidence="2" type="ORF">HanXRQr2_Chr01g0011361</name>
</gene>
<feature type="domain" description="Poly(A) polymerase nucleotidyltransferase" evidence="1">
    <location>
        <begin position="37"/>
        <end position="68"/>
    </location>
</feature>